<evidence type="ECO:0000313" key="4">
    <source>
        <dbReference type="Proteomes" id="UP000037923"/>
    </source>
</evidence>
<reference evidence="3 4" key="1">
    <citation type="submission" date="2015-07" db="EMBL/GenBank/DDBJ databases">
        <title>High-quality genome of monoxenous trypanosomatid Leptomonas pyrrhocoris.</title>
        <authorList>
            <person name="Flegontov P."/>
            <person name="Butenko A."/>
            <person name="Firsov S."/>
            <person name="Vlcek C."/>
            <person name="Logacheva M.D."/>
            <person name="Field M."/>
            <person name="Filatov D."/>
            <person name="Flegontova O."/>
            <person name="Gerasimov E."/>
            <person name="Jackson A.P."/>
            <person name="Kelly S."/>
            <person name="Opperdoes F."/>
            <person name="O'Reilly A."/>
            <person name="Votypka J."/>
            <person name="Yurchenko V."/>
            <person name="Lukes J."/>
        </authorList>
    </citation>
    <scope>NUCLEOTIDE SEQUENCE [LARGE SCALE GENOMIC DNA]</scope>
    <source>
        <strain evidence="3">H10</strain>
    </source>
</reference>
<keyword evidence="2" id="KW-0472">Membrane</keyword>
<dbReference type="GeneID" id="26905618"/>
<accession>A0A0N0VEW2</accession>
<dbReference type="RefSeq" id="XP_015657940.1">
    <property type="nucleotide sequence ID" value="XM_015803298.1"/>
</dbReference>
<evidence type="ECO:0000313" key="3">
    <source>
        <dbReference type="EMBL" id="KPA79501.1"/>
    </source>
</evidence>
<sequence>MSESREMEEMLAGAPAGPEEALVSVLCVEATASTQEALERAVQAGTADGGRHACAAASSESALRALHKLCGTRLRVPPSTTVHTLRGFLAAQEAASSTASADEWWWRARARSTDSLADALFFAVRAPAPAAAASAGAERVGGACTVAEAAAEESETLVALHPHTTLHEVVSAGGVLQLPAKLPAAPETTLLLLYARERYFGDMDGGDFLCIGLCAALIACCVALCVSQAASAAKEKRQQQKYDEQQQAQQQQTQYYQDQQQQQGAYQNYGNNQPYYEGQQGPVNGYGAPPQQPATGYPVAQPAYYNYSGNPAYAQPPAVPPAQYYNNNPYTQNQQGPYQTNNQGGNNPSCQGTANPNNGYPTTAPL</sequence>
<feature type="compositionally biased region" description="Low complexity" evidence="1">
    <location>
        <begin position="318"/>
        <end position="348"/>
    </location>
</feature>
<feature type="compositionally biased region" description="Low complexity" evidence="1">
    <location>
        <begin position="267"/>
        <end position="280"/>
    </location>
</feature>
<name>A0A0N0VEW2_LEPPY</name>
<dbReference type="OMA" id="MRESEYG"/>
<feature type="transmembrane region" description="Helical" evidence="2">
    <location>
        <begin position="208"/>
        <end position="230"/>
    </location>
</feature>
<feature type="region of interest" description="Disordered" evidence="1">
    <location>
        <begin position="318"/>
        <end position="366"/>
    </location>
</feature>
<gene>
    <name evidence="3" type="ORF">ABB37_05328</name>
</gene>
<keyword evidence="2" id="KW-0812">Transmembrane</keyword>
<evidence type="ECO:0000256" key="2">
    <source>
        <dbReference type="SAM" id="Phobius"/>
    </source>
</evidence>
<dbReference type="OrthoDB" id="265687at2759"/>
<dbReference type="RefSeq" id="XP_015657941.1">
    <property type="nucleotide sequence ID" value="XM_015803299.1"/>
</dbReference>
<keyword evidence="2" id="KW-1133">Transmembrane helix</keyword>
<protein>
    <submittedName>
        <fullName evidence="3">Uncharacterized protein</fullName>
    </submittedName>
</protein>
<dbReference type="Proteomes" id="UP000037923">
    <property type="component" value="Unassembled WGS sequence"/>
</dbReference>
<evidence type="ECO:0000256" key="1">
    <source>
        <dbReference type="SAM" id="MobiDB-lite"/>
    </source>
</evidence>
<feature type="compositionally biased region" description="Polar residues" evidence="1">
    <location>
        <begin position="349"/>
        <end position="366"/>
    </location>
</feature>
<comment type="caution">
    <text evidence="3">The sequence shown here is derived from an EMBL/GenBank/DDBJ whole genome shotgun (WGS) entry which is preliminary data.</text>
</comment>
<dbReference type="VEuPathDB" id="TriTrypDB:LpyrH10_10_0970"/>
<proteinExistence type="predicted"/>
<dbReference type="AlphaFoldDB" id="A0A0N0VEW2"/>
<dbReference type="EMBL" id="LGTL01000010">
    <property type="protein sequence ID" value="KPA79502.1"/>
    <property type="molecule type" value="Genomic_DNA"/>
</dbReference>
<organism evidence="3 4">
    <name type="scientific">Leptomonas pyrrhocoris</name>
    <name type="common">Firebug parasite</name>
    <dbReference type="NCBI Taxonomy" id="157538"/>
    <lineage>
        <taxon>Eukaryota</taxon>
        <taxon>Discoba</taxon>
        <taxon>Euglenozoa</taxon>
        <taxon>Kinetoplastea</taxon>
        <taxon>Metakinetoplastina</taxon>
        <taxon>Trypanosomatida</taxon>
        <taxon>Trypanosomatidae</taxon>
        <taxon>Leishmaniinae</taxon>
        <taxon>Leptomonas</taxon>
    </lineage>
</organism>
<feature type="region of interest" description="Disordered" evidence="1">
    <location>
        <begin position="267"/>
        <end position="294"/>
    </location>
</feature>
<keyword evidence="4" id="KW-1185">Reference proteome</keyword>
<dbReference type="EMBL" id="LGTL01000010">
    <property type="protein sequence ID" value="KPA79501.1"/>
    <property type="molecule type" value="Genomic_DNA"/>
</dbReference>